<keyword evidence="2" id="KW-0472">Membrane</keyword>
<evidence type="ECO:0000256" key="1">
    <source>
        <dbReference type="SAM" id="MobiDB-lite"/>
    </source>
</evidence>
<feature type="region of interest" description="Disordered" evidence="1">
    <location>
        <begin position="171"/>
        <end position="221"/>
    </location>
</feature>
<evidence type="ECO:0000313" key="4">
    <source>
        <dbReference type="Proteomes" id="UP000034793"/>
    </source>
</evidence>
<sequence length="294" mass="33331">MKQTGIIYSCRLEQPGGDVSTLEFPSEILHTEGKAQVLPVPPKQVVNDFDSSLNTANNEFTGRDMVHDYVMQDAVPLSDDRAIQSGRTNFDYPNFIAAFKKTPSVSSWDELNADISGHKNEERKSREVVVDHRANSYSDNASKKVVSTTQGGRDFENNYLRNRNYEQRAQDLGLLNPNGKNKLNSDKDTLKSKSLHKKLNSKDKKKSKLSLAGSKKPKKIETDKNLEKRKLKKDQVKRYKKENSEGRIFSFGFLSDFFRWFFGMDVLLRLVIAAVAGIIFFGFMFTQMGLLAGL</sequence>
<organism evidence="3 4">
    <name type="scientific">Candidatus Woesebacteria bacterium GW2011_GWA1_39_8</name>
    <dbReference type="NCBI Taxonomy" id="1618552"/>
    <lineage>
        <taxon>Bacteria</taxon>
        <taxon>Candidatus Woeseibacteriota</taxon>
    </lineage>
</organism>
<keyword evidence="2" id="KW-1133">Transmembrane helix</keyword>
<feature type="compositionally biased region" description="Polar residues" evidence="1">
    <location>
        <begin position="135"/>
        <end position="151"/>
    </location>
</feature>
<accession>A0A0G0PJA2</accession>
<dbReference type="EMBL" id="LBXL01000053">
    <property type="protein sequence ID" value="KKR28274.1"/>
    <property type="molecule type" value="Genomic_DNA"/>
</dbReference>
<feature type="region of interest" description="Disordered" evidence="1">
    <location>
        <begin position="133"/>
        <end position="156"/>
    </location>
</feature>
<comment type="caution">
    <text evidence="3">The sequence shown here is derived from an EMBL/GenBank/DDBJ whole genome shotgun (WGS) entry which is preliminary data.</text>
</comment>
<dbReference type="AlphaFoldDB" id="A0A0G0PJA2"/>
<keyword evidence="2" id="KW-0812">Transmembrane</keyword>
<evidence type="ECO:0000313" key="3">
    <source>
        <dbReference type="EMBL" id="KKR28274.1"/>
    </source>
</evidence>
<feature type="transmembrane region" description="Helical" evidence="2">
    <location>
        <begin position="266"/>
        <end position="285"/>
    </location>
</feature>
<feature type="compositionally biased region" description="Low complexity" evidence="1">
    <location>
        <begin position="172"/>
        <end position="182"/>
    </location>
</feature>
<evidence type="ECO:0000256" key="2">
    <source>
        <dbReference type="SAM" id="Phobius"/>
    </source>
</evidence>
<reference evidence="3 4" key="1">
    <citation type="journal article" date="2015" name="Nature">
        <title>rRNA introns, odd ribosomes, and small enigmatic genomes across a large radiation of phyla.</title>
        <authorList>
            <person name="Brown C.T."/>
            <person name="Hug L.A."/>
            <person name="Thomas B.C."/>
            <person name="Sharon I."/>
            <person name="Castelle C.J."/>
            <person name="Singh A."/>
            <person name="Wilkins M.J."/>
            <person name="Williams K.H."/>
            <person name="Banfield J.F."/>
        </authorList>
    </citation>
    <scope>NUCLEOTIDE SEQUENCE [LARGE SCALE GENOMIC DNA]</scope>
</reference>
<gene>
    <name evidence="3" type="ORF">UT61_C0053G0010</name>
</gene>
<protein>
    <submittedName>
        <fullName evidence="3">Uncharacterized protein</fullName>
    </submittedName>
</protein>
<proteinExistence type="predicted"/>
<feature type="compositionally biased region" description="Basic residues" evidence="1">
    <location>
        <begin position="193"/>
        <end position="208"/>
    </location>
</feature>
<dbReference type="Proteomes" id="UP000034793">
    <property type="component" value="Unassembled WGS sequence"/>
</dbReference>
<name>A0A0G0PJA2_9BACT</name>